<dbReference type="Proteomes" id="UP000071644">
    <property type="component" value="Unassembled WGS sequence"/>
</dbReference>
<feature type="transmembrane region" description="Helical" evidence="1">
    <location>
        <begin position="20"/>
        <end position="37"/>
    </location>
</feature>
<sequence length="83" mass="9008">MGAKQVKSWAQTLKPYNTWLIFLGFGLDGLVVAWAYMDGQLPPALYGAITGLLKAANLGIHFINKKVSEEVEDGEQEANPEGS</sequence>
<keyword evidence="1" id="KW-1133">Transmembrane helix</keyword>
<evidence type="ECO:0000313" key="3">
    <source>
        <dbReference type="Proteomes" id="UP000071644"/>
    </source>
</evidence>
<comment type="caution">
    <text evidence="2">The sequence shown here is derived from an EMBL/GenBank/DDBJ whole genome shotgun (WGS) entry which is preliminary data.</text>
</comment>
<evidence type="ECO:0000313" key="2">
    <source>
        <dbReference type="EMBL" id="KTT16901.1"/>
    </source>
</evidence>
<accession>A0AAJ0PED2</accession>
<name>A0AAJ0PED2_9PSED</name>
<dbReference type="AlphaFoldDB" id="A0AAJ0PED2"/>
<organism evidence="2 3">
    <name type="scientific">Pseudomonas parafulva</name>
    <dbReference type="NCBI Taxonomy" id="157782"/>
    <lineage>
        <taxon>Bacteria</taxon>
        <taxon>Pseudomonadati</taxon>
        <taxon>Pseudomonadota</taxon>
        <taxon>Gammaproteobacteria</taxon>
        <taxon>Pseudomonadales</taxon>
        <taxon>Pseudomonadaceae</taxon>
        <taxon>Pseudomonas</taxon>
    </lineage>
</organism>
<dbReference type="EMBL" id="LDSN01000036">
    <property type="protein sequence ID" value="KTT16901.1"/>
    <property type="molecule type" value="Genomic_DNA"/>
</dbReference>
<reference evidence="2 3" key="1">
    <citation type="journal article" date="2016" name="Front. Microbiol.">
        <title>Genomic Resource of Rice Seed Associated Bacteria.</title>
        <authorList>
            <person name="Midha S."/>
            <person name="Bansal K."/>
            <person name="Sharma S."/>
            <person name="Kumar N."/>
            <person name="Patil P.P."/>
            <person name="Chaudhry V."/>
            <person name="Patil P.B."/>
        </authorList>
    </citation>
    <scope>NUCLEOTIDE SEQUENCE [LARGE SCALE GENOMIC DNA]</scope>
    <source>
        <strain evidence="2 3">NS96</strain>
    </source>
</reference>
<proteinExistence type="predicted"/>
<gene>
    <name evidence="2" type="ORF">NS96R_14215</name>
</gene>
<keyword evidence="1" id="KW-0472">Membrane</keyword>
<evidence type="ECO:0000256" key="1">
    <source>
        <dbReference type="SAM" id="Phobius"/>
    </source>
</evidence>
<dbReference type="RefSeq" id="WP_058639020.1">
    <property type="nucleotide sequence ID" value="NZ_LDSN01000036.1"/>
</dbReference>
<keyword evidence="1" id="KW-0812">Transmembrane</keyword>
<protein>
    <submittedName>
        <fullName evidence="2">Uncharacterized protein</fullName>
    </submittedName>
</protein>